<organism evidence="1 2">
    <name type="scientific">Xylaria curta</name>
    <dbReference type="NCBI Taxonomy" id="42375"/>
    <lineage>
        <taxon>Eukaryota</taxon>
        <taxon>Fungi</taxon>
        <taxon>Dikarya</taxon>
        <taxon>Ascomycota</taxon>
        <taxon>Pezizomycotina</taxon>
        <taxon>Sordariomycetes</taxon>
        <taxon>Xylariomycetidae</taxon>
        <taxon>Xylariales</taxon>
        <taxon>Xylariaceae</taxon>
        <taxon>Xylaria</taxon>
    </lineage>
</organism>
<dbReference type="EMBL" id="JAPDGR010000965">
    <property type="protein sequence ID" value="KAJ2986308.1"/>
    <property type="molecule type" value="Genomic_DNA"/>
</dbReference>
<evidence type="ECO:0000313" key="1">
    <source>
        <dbReference type="EMBL" id="KAJ2986308.1"/>
    </source>
</evidence>
<dbReference type="Proteomes" id="UP001143856">
    <property type="component" value="Unassembled WGS sequence"/>
</dbReference>
<comment type="caution">
    <text evidence="1">The sequence shown here is derived from an EMBL/GenBank/DDBJ whole genome shotgun (WGS) entry which is preliminary data.</text>
</comment>
<proteinExistence type="predicted"/>
<keyword evidence="2" id="KW-1185">Reference proteome</keyword>
<accession>A0ACC1P3G4</accession>
<evidence type="ECO:0000313" key="2">
    <source>
        <dbReference type="Proteomes" id="UP001143856"/>
    </source>
</evidence>
<sequence length="587" mass="65965">MSGFHTNLVRVVTNSTATNDITPIFAVLSVTNIAIVTTSSSITPPSYAILSHTWGHEEVTFQDYLLTTGPHANRHAHIRKKAGFPKIVGACKRAHADGLQYLWCDTNCIDKSSSAELSEAINSMYAWYRDSVVCYAYLADVDAGAVAHVGPGASIGLGQFKNSRWFTRGWTLQELLAPKKVVFFDRQWRVFGNRDELAQTICDITRIHIPVLRDQNKVPEYSIAQRMSWAADRETSRVEDIAYCLLGIFDINMPLLYGEGVKSFMRLQREIIKVSDDQSILAWNLLGGRTERLTGALARTPSCFRFCGSVVRDPDITRLPFAITNMGLTMKLPRIHTMMGGLFLVGLNCSHELRGRYVTDSRGHVGPHTYRHFRVFIWLWGVGRDVFELVHMPEYMPILDNSYVLAMQHTVTNLVIDTQLAPLNQINASEGAGRTYHDPFSAGVSICLGAGRVDPRTRLYGQATLISVAWNGGGFALKSLHTTFHDPDRQVSRKLLLQENLTCLDDSNDPGETSDRDLHTRIHELHQNVRSQVENTMPKPVVADPPLVFADKDKLDDLHGQERILITVIFQHEFSMVQAFDMARQLR</sequence>
<gene>
    <name evidence="1" type="ORF">NUW58_g5092</name>
</gene>
<reference evidence="1" key="1">
    <citation type="submission" date="2022-10" db="EMBL/GenBank/DDBJ databases">
        <title>Genome Sequence of Xylaria curta.</title>
        <authorList>
            <person name="Buettner E."/>
        </authorList>
    </citation>
    <scope>NUCLEOTIDE SEQUENCE</scope>
    <source>
        <strain evidence="1">Babe10</strain>
    </source>
</reference>
<name>A0ACC1P3G4_9PEZI</name>
<protein>
    <submittedName>
        <fullName evidence="1">Uncharacterized protein</fullName>
    </submittedName>
</protein>